<accession>A0A1V2H0B1</accession>
<sequence length="128" mass="14153">MKVLQRDELIQEPLPGRVLQRAIGRDSASASGKMTVSFCRYAAESGPMEPHHHAEETVVILDARDGWIRKGPAKDDLPEKVPVTAGTILHFAELEWHVFEYGPGGFIDACCIYGQVDNIRPEDIVARG</sequence>
<name>A0A1V2H0B1_9PROT</name>
<evidence type="ECO:0000313" key="2">
    <source>
        <dbReference type="Proteomes" id="UP000188879"/>
    </source>
</evidence>
<evidence type="ECO:0008006" key="3">
    <source>
        <dbReference type="Google" id="ProtNLM"/>
    </source>
</evidence>
<evidence type="ECO:0000313" key="1">
    <source>
        <dbReference type="EMBL" id="ONG51800.1"/>
    </source>
</evidence>
<dbReference type="OrthoDB" id="2083387at2"/>
<dbReference type="Proteomes" id="UP000188879">
    <property type="component" value="Unassembled WGS sequence"/>
</dbReference>
<gene>
    <name evidence="1" type="ORF">BKE38_15655</name>
</gene>
<dbReference type="AlphaFoldDB" id="A0A1V2H0B1"/>
<protein>
    <recommendedName>
        <fullName evidence="3">Cupin</fullName>
    </recommendedName>
</protein>
<dbReference type="RefSeq" id="WP_076958274.1">
    <property type="nucleotide sequence ID" value="NZ_MLCO01000153.1"/>
</dbReference>
<proteinExistence type="predicted"/>
<dbReference type="EMBL" id="MLCO01000153">
    <property type="protein sequence ID" value="ONG51800.1"/>
    <property type="molecule type" value="Genomic_DNA"/>
</dbReference>
<keyword evidence="2" id="KW-1185">Reference proteome</keyword>
<comment type="caution">
    <text evidence="1">The sequence shown here is derived from an EMBL/GenBank/DDBJ whole genome shotgun (WGS) entry which is preliminary data.</text>
</comment>
<reference evidence="1 2" key="1">
    <citation type="submission" date="2016-10" db="EMBL/GenBank/DDBJ databases">
        <title>Draft Genome sequence of Roseomonas sp. strain M3.</title>
        <authorList>
            <person name="Subhash Y."/>
            <person name="Lee S."/>
        </authorList>
    </citation>
    <scope>NUCLEOTIDE SEQUENCE [LARGE SCALE GENOMIC DNA]</scope>
    <source>
        <strain evidence="1 2">M3</strain>
    </source>
</reference>
<organism evidence="1 2">
    <name type="scientific">Teichococcus deserti</name>
    <dbReference type="NCBI Taxonomy" id="1817963"/>
    <lineage>
        <taxon>Bacteria</taxon>
        <taxon>Pseudomonadati</taxon>
        <taxon>Pseudomonadota</taxon>
        <taxon>Alphaproteobacteria</taxon>
        <taxon>Acetobacterales</taxon>
        <taxon>Roseomonadaceae</taxon>
        <taxon>Roseomonas</taxon>
    </lineage>
</organism>